<dbReference type="Proteomes" id="UP000030764">
    <property type="component" value="Unassembled WGS sequence"/>
</dbReference>
<dbReference type="PANTHER" id="PTHR12245:SF11">
    <property type="entry name" value="PROTEIN GUSTAVUS"/>
    <property type="match status" value="1"/>
</dbReference>
<dbReference type="AlphaFoldDB" id="A0A085NG47"/>
<evidence type="ECO:0000259" key="4">
    <source>
        <dbReference type="PROSITE" id="PS50188"/>
    </source>
</evidence>
<evidence type="ECO:0000313" key="6">
    <source>
        <dbReference type="EMBL" id="KFD54968.1"/>
    </source>
</evidence>
<dbReference type="EMBL" id="KL363203">
    <property type="protein sequence ID" value="KFD54968.1"/>
    <property type="molecule type" value="Genomic_DNA"/>
</dbReference>
<dbReference type="InterPro" id="IPR043136">
    <property type="entry name" value="B30.2/SPRY_sf"/>
</dbReference>
<dbReference type="Pfam" id="PF07525">
    <property type="entry name" value="SOCS_box"/>
    <property type="match status" value="1"/>
</dbReference>
<proteinExistence type="inferred from homology"/>
<dbReference type="InterPro" id="IPR050672">
    <property type="entry name" value="FBXO45-Fsn/SPSB_families"/>
</dbReference>
<evidence type="ECO:0000259" key="5">
    <source>
        <dbReference type="PROSITE" id="PS50225"/>
    </source>
</evidence>
<dbReference type="SMART" id="SM00449">
    <property type="entry name" value="SPRY"/>
    <property type="match status" value="1"/>
</dbReference>
<dbReference type="GO" id="GO:0019005">
    <property type="term" value="C:SCF ubiquitin ligase complex"/>
    <property type="evidence" value="ECO:0007669"/>
    <property type="project" value="TreeGrafter"/>
</dbReference>
<reference evidence="7 8" key="1">
    <citation type="journal article" date="2014" name="Nat. Genet.">
        <title>Genome and transcriptome of the porcine whipworm Trichuris suis.</title>
        <authorList>
            <person name="Jex A.R."/>
            <person name="Nejsum P."/>
            <person name="Schwarz E.M."/>
            <person name="Hu L."/>
            <person name="Young N.D."/>
            <person name="Hall R.S."/>
            <person name="Korhonen P.K."/>
            <person name="Liao S."/>
            <person name="Thamsborg S."/>
            <person name="Xia J."/>
            <person name="Xu P."/>
            <person name="Wang S."/>
            <person name="Scheerlinck J.P."/>
            <person name="Hofmann A."/>
            <person name="Sternberg P.W."/>
            <person name="Wang J."/>
            <person name="Gasser R.B."/>
        </authorList>
    </citation>
    <scope>NUCLEOTIDE SEQUENCE [LARGE SCALE GENOMIC DNA]</scope>
    <source>
        <strain evidence="7">DCEP-RM93F</strain>
        <strain evidence="6">DCEP-RM93M</strain>
    </source>
</reference>
<evidence type="ECO:0000313" key="8">
    <source>
        <dbReference type="Proteomes" id="UP000030764"/>
    </source>
</evidence>
<sequence>MGQRVSGGLSCDGLDNLPLPADVFSSSAQDGCVVRQWRSVLPGKLVEVLKTPPVSRDVQEANAWNPNDCSVNIFVKEDDCLTFHRHPVAQSTDCIRGKMGYSRGFHVWDVCWPTRQRGTHAVIGVATINAPIHTYGYCSLVGSNPFSWGWDIGRNKLYHDREHLPSQPYPVVPPDEPTFMLPQDFFMVLDMDEGTLAFCTGTQYLGVAFHSLKGKKLYPIVSAVWGHCEVTLKYVGSLEPGPCSLADLCRCVIRRRLTDKNMHRLHQLNLPPLIKQYLLYQ</sequence>
<evidence type="ECO:0000256" key="3">
    <source>
        <dbReference type="ARBA" id="ARBA00022490"/>
    </source>
</evidence>
<dbReference type="EMBL" id="KL367505">
    <property type="protein sequence ID" value="KFD68443.1"/>
    <property type="molecule type" value="Genomic_DNA"/>
</dbReference>
<comment type="subcellular location">
    <subcellularLocation>
        <location evidence="1">Cytoplasm</location>
    </subcellularLocation>
</comment>
<dbReference type="InterPro" id="IPR001496">
    <property type="entry name" value="SOCS_box"/>
</dbReference>
<evidence type="ECO:0008006" key="9">
    <source>
        <dbReference type="Google" id="ProtNLM"/>
    </source>
</evidence>
<dbReference type="InterPro" id="IPR003877">
    <property type="entry name" value="SPRY_dom"/>
</dbReference>
<dbReference type="Proteomes" id="UP000030758">
    <property type="component" value="Unassembled WGS sequence"/>
</dbReference>
<keyword evidence="3" id="KW-0963">Cytoplasm</keyword>
<dbReference type="Gene3D" id="2.60.120.920">
    <property type="match status" value="1"/>
</dbReference>
<evidence type="ECO:0000313" key="7">
    <source>
        <dbReference type="EMBL" id="KFD68443.1"/>
    </source>
</evidence>
<feature type="domain" description="B30.2/SPRY" evidence="4">
    <location>
        <begin position="41"/>
        <end position="239"/>
    </location>
</feature>
<dbReference type="SMART" id="SM00969">
    <property type="entry name" value="SOCS_box"/>
    <property type="match status" value="1"/>
</dbReference>
<evidence type="ECO:0000256" key="1">
    <source>
        <dbReference type="ARBA" id="ARBA00004496"/>
    </source>
</evidence>
<keyword evidence="8" id="KW-1185">Reference proteome</keyword>
<dbReference type="PROSITE" id="PS50225">
    <property type="entry name" value="SOCS"/>
    <property type="match status" value="1"/>
</dbReference>
<dbReference type="SUPFAM" id="SSF49899">
    <property type="entry name" value="Concanavalin A-like lectins/glucanases"/>
    <property type="match status" value="1"/>
</dbReference>
<dbReference type="CDD" id="cd03716">
    <property type="entry name" value="SOCS_ASB_like"/>
    <property type="match status" value="1"/>
</dbReference>
<dbReference type="PANTHER" id="PTHR12245">
    <property type="entry name" value="SPRY DOMAIN CONTAINING SOCS BOX PROTEIN"/>
    <property type="match status" value="1"/>
</dbReference>
<dbReference type="Gene3D" id="1.10.750.20">
    <property type="entry name" value="SOCS box"/>
    <property type="match status" value="1"/>
</dbReference>
<feature type="domain" description="SOCS box" evidence="5">
    <location>
        <begin position="244"/>
        <end position="281"/>
    </location>
</feature>
<accession>A0A085NG47</accession>
<protein>
    <recommendedName>
        <fullName evidence="9">SPRY domain protein</fullName>
    </recommendedName>
</protein>
<organism evidence="7">
    <name type="scientific">Trichuris suis</name>
    <name type="common">pig whipworm</name>
    <dbReference type="NCBI Taxonomy" id="68888"/>
    <lineage>
        <taxon>Eukaryota</taxon>
        <taxon>Metazoa</taxon>
        <taxon>Ecdysozoa</taxon>
        <taxon>Nematoda</taxon>
        <taxon>Enoplea</taxon>
        <taxon>Dorylaimia</taxon>
        <taxon>Trichinellida</taxon>
        <taxon>Trichuridae</taxon>
        <taxon>Trichuris</taxon>
    </lineage>
</organism>
<dbReference type="FunFam" id="1.10.750.20:FF:000001">
    <property type="entry name" value="Ankyrin repeat and SOCS box containing 1"/>
    <property type="match status" value="1"/>
</dbReference>
<dbReference type="OrthoDB" id="5547302at2759"/>
<dbReference type="InterPro" id="IPR001870">
    <property type="entry name" value="B30.2/SPRY"/>
</dbReference>
<dbReference type="CDD" id="cd12906">
    <property type="entry name" value="SPRY_SOCS1-2-4"/>
    <property type="match status" value="1"/>
</dbReference>
<dbReference type="PROSITE" id="PS50188">
    <property type="entry name" value="B302_SPRY"/>
    <property type="match status" value="1"/>
</dbReference>
<dbReference type="InterPro" id="IPR013320">
    <property type="entry name" value="ConA-like_dom_sf"/>
</dbReference>
<name>A0A085NG47_9BILA</name>
<evidence type="ECO:0000256" key="2">
    <source>
        <dbReference type="ARBA" id="ARBA00010910"/>
    </source>
</evidence>
<dbReference type="FunFam" id="2.60.120.920:FF:000007">
    <property type="entry name" value="SPRY domain-containing SOCS box protein 1"/>
    <property type="match status" value="1"/>
</dbReference>
<dbReference type="GO" id="GO:0005737">
    <property type="term" value="C:cytoplasm"/>
    <property type="evidence" value="ECO:0007669"/>
    <property type="project" value="UniProtKB-SubCell"/>
</dbReference>
<gene>
    <name evidence="6" type="ORF">M513_04150</name>
    <name evidence="7" type="ORF">M514_04150</name>
</gene>
<dbReference type="Pfam" id="PF00622">
    <property type="entry name" value="SPRY"/>
    <property type="match status" value="1"/>
</dbReference>
<comment type="similarity">
    <text evidence="2">Belongs to the SPSB family.</text>
</comment>
<dbReference type="GO" id="GO:0043161">
    <property type="term" value="P:proteasome-mediated ubiquitin-dependent protein catabolic process"/>
    <property type="evidence" value="ECO:0007669"/>
    <property type="project" value="TreeGrafter"/>
</dbReference>